<feature type="transmembrane region" description="Helical" evidence="8">
    <location>
        <begin position="94"/>
        <end position="127"/>
    </location>
</feature>
<dbReference type="PANTHER" id="PTHR33908:SF11">
    <property type="entry name" value="MEMBRANE PROTEIN"/>
    <property type="match status" value="1"/>
</dbReference>
<comment type="caution">
    <text evidence="9">The sequence shown here is derived from an EMBL/GenBank/DDBJ whole genome shotgun (WGS) entry which is preliminary data.</text>
</comment>
<keyword evidence="5 8" id="KW-0812">Transmembrane</keyword>
<organism evidence="9 10">
    <name type="scientific">Psychromarinibacter sediminicola</name>
    <dbReference type="NCBI Taxonomy" id="3033385"/>
    <lineage>
        <taxon>Bacteria</taxon>
        <taxon>Pseudomonadati</taxon>
        <taxon>Pseudomonadota</taxon>
        <taxon>Alphaproteobacteria</taxon>
        <taxon>Rhodobacterales</taxon>
        <taxon>Paracoccaceae</taxon>
        <taxon>Psychromarinibacter</taxon>
    </lineage>
</organism>
<feature type="transmembrane region" description="Helical" evidence="8">
    <location>
        <begin position="61"/>
        <end position="82"/>
    </location>
</feature>
<keyword evidence="3" id="KW-0328">Glycosyltransferase</keyword>
<evidence type="ECO:0000256" key="6">
    <source>
        <dbReference type="ARBA" id="ARBA00022989"/>
    </source>
</evidence>
<feature type="transmembrane region" description="Helical" evidence="8">
    <location>
        <begin position="211"/>
        <end position="234"/>
    </location>
</feature>
<feature type="transmembrane region" description="Helical" evidence="8">
    <location>
        <begin position="139"/>
        <end position="161"/>
    </location>
</feature>
<keyword evidence="10" id="KW-1185">Reference proteome</keyword>
<dbReference type="GO" id="GO:0016763">
    <property type="term" value="F:pentosyltransferase activity"/>
    <property type="evidence" value="ECO:0007669"/>
    <property type="project" value="TreeGrafter"/>
</dbReference>
<name>A0AAE3NVX8_9RHOB</name>
<feature type="transmembrane region" description="Helical" evidence="8">
    <location>
        <begin position="357"/>
        <end position="375"/>
    </location>
</feature>
<evidence type="ECO:0008006" key="11">
    <source>
        <dbReference type="Google" id="ProtNLM"/>
    </source>
</evidence>
<reference evidence="9" key="1">
    <citation type="submission" date="2023-03" db="EMBL/GenBank/DDBJ databases">
        <title>Multiphase analysis and comparison of six strains from genera Psychromarinibacter, Lutimaribacter, and Maritimibacter, including a novel species: Psychromarinibacter sediminicola sp. nov.</title>
        <authorList>
            <person name="Wang Y.-H."/>
            <person name="Ye M.-Q."/>
            <person name="Du Z.-J."/>
        </authorList>
    </citation>
    <scope>NUCLEOTIDE SEQUENCE</scope>
    <source>
        <strain evidence="9">C21-152</strain>
    </source>
</reference>
<keyword evidence="4" id="KW-0808">Transferase</keyword>
<evidence type="ECO:0000256" key="2">
    <source>
        <dbReference type="ARBA" id="ARBA00022475"/>
    </source>
</evidence>
<evidence type="ECO:0000256" key="8">
    <source>
        <dbReference type="SAM" id="Phobius"/>
    </source>
</evidence>
<feature type="transmembrane region" description="Helical" evidence="8">
    <location>
        <begin position="301"/>
        <end position="320"/>
    </location>
</feature>
<dbReference type="GO" id="GO:0005886">
    <property type="term" value="C:plasma membrane"/>
    <property type="evidence" value="ECO:0007669"/>
    <property type="project" value="UniProtKB-SubCell"/>
</dbReference>
<evidence type="ECO:0000256" key="5">
    <source>
        <dbReference type="ARBA" id="ARBA00022692"/>
    </source>
</evidence>
<feature type="transmembrane region" description="Helical" evidence="8">
    <location>
        <begin position="327"/>
        <end position="345"/>
    </location>
</feature>
<proteinExistence type="predicted"/>
<feature type="transmembrane region" description="Helical" evidence="8">
    <location>
        <begin position="173"/>
        <end position="199"/>
    </location>
</feature>
<keyword evidence="6 8" id="KW-1133">Transmembrane helix</keyword>
<evidence type="ECO:0000256" key="3">
    <source>
        <dbReference type="ARBA" id="ARBA00022676"/>
    </source>
</evidence>
<keyword evidence="7 8" id="KW-0472">Membrane</keyword>
<protein>
    <recommendedName>
        <fullName evidence="11">Glycosyltransferase RgtA/B/C/D-like domain-containing protein</fullName>
    </recommendedName>
</protein>
<accession>A0AAE3NVX8</accession>
<dbReference type="Proteomes" id="UP001220964">
    <property type="component" value="Unassembled WGS sequence"/>
</dbReference>
<dbReference type="InterPro" id="IPR050297">
    <property type="entry name" value="LipidA_mod_glycosyltrf_83"/>
</dbReference>
<dbReference type="PANTHER" id="PTHR33908">
    <property type="entry name" value="MANNOSYLTRANSFERASE YKCB-RELATED"/>
    <property type="match status" value="1"/>
</dbReference>
<sequence length="548" mass="58249">MKTERQIALGRRLLPWILLIAAVMRLVGLGWDDYAGLHPDERNLVAGAAELSFPDAMLPRFLAYNGLSLWLPKLAAVGCVGFEGAECLTWAARLVSALFGILTLVAGVAVAGALAGAVAGCLAALLLGLSEPLLQWSHFGTTESAMAAAPLVLWLIAIGYLRGRLSLTHTALAFGATLGLATGLKTSAASFALVPLAALLLGPSPFALRRLAAAGGAVALAAGLFVMFTQSVLFDRAAFLSTMAFERGVVSGAQEVFWTRQFEGASPGGFELRQLWQMTEGVGLALAAIGLWAALRGANRTLWLPALAFCAAYLALIVTWEAKFIRYLAPVVPVVLCLAAAGAAWVLDRFRSDLSRAAIAVSLAVFGLSGISLWVGHLRPDPRLSAAADLARRVAPEDTILVEPHDLGSYLLGRPVTLLPLEAPPDPETMGRVLDQGDFMLILSRRNWSVLPGARGFDTVCRYYSALARGALGYEVVTTHRRDAPLAGLLAPGVAAEETRVVFDRPEVLILERVRRLSAEEMAAILAEDAPPERCAAPALAAEWRLPR</sequence>
<dbReference type="EMBL" id="JARGYC010000083">
    <property type="protein sequence ID" value="MDF0603261.1"/>
    <property type="molecule type" value="Genomic_DNA"/>
</dbReference>
<gene>
    <name evidence="9" type="ORF">P1J78_21205</name>
</gene>
<dbReference type="GO" id="GO:0009103">
    <property type="term" value="P:lipopolysaccharide biosynthetic process"/>
    <property type="evidence" value="ECO:0007669"/>
    <property type="project" value="UniProtKB-ARBA"/>
</dbReference>
<evidence type="ECO:0000313" key="10">
    <source>
        <dbReference type="Proteomes" id="UP001220964"/>
    </source>
</evidence>
<evidence type="ECO:0000256" key="7">
    <source>
        <dbReference type="ARBA" id="ARBA00023136"/>
    </source>
</evidence>
<comment type="subcellular location">
    <subcellularLocation>
        <location evidence="1">Cell membrane</location>
        <topology evidence="1">Multi-pass membrane protein</topology>
    </subcellularLocation>
</comment>
<dbReference type="RefSeq" id="WP_275569384.1">
    <property type="nucleotide sequence ID" value="NZ_JARGYC010000083.1"/>
</dbReference>
<evidence type="ECO:0000256" key="4">
    <source>
        <dbReference type="ARBA" id="ARBA00022679"/>
    </source>
</evidence>
<evidence type="ECO:0000256" key="1">
    <source>
        <dbReference type="ARBA" id="ARBA00004651"/>
    </source>
</evidence>
<keyword evidence="2" id="KW-1003">Cell membrane</keyword>
<feature type="transmembrane region" description="Helical" evidence="8">
    <location>
        <begin position="12"/>
        <end position="31"/>
    </location>
</feature>
<evidence type="ECO:0000313" key="9">
    <source>
        <dbReference type="EMBL" id="MDF0603261.1"/>
    </source>
</evidence>
<dbReference type="AlphaFoldDB" id="A0AAE3NVX8"/>